<reference evidence="1" key="1">
    <citation type="submission" date="2022-11" db="EMBL/GenBank/DDBJ databases">
        <title>Minimal conservation of predation-associated metabolite biosynthetic gene clusters underscores biosynthetic potential of Myxococcota including descriptions for ten novel species: Archangium lansinium sp. nov., Myxococcus landrumus sp. nov., Nannocystis bai.</title>
        <authorList>
            <person name="Ahearne A."/>
            <person name="Stevens C."/>
            <person name="Phillips K."/>
        </authorList>
    </citation>
    <scope>NUCLEOTIDE SEQUENCE</scope>
    <source>
        <strain evidence="1">Na p29</strain>
    </source>
</reference>
<dbReference type="Proteomes" id="UP001150924">
    <property type="component" value="Unassembled WGS sequence"/>
</dbReference>
<organism evidence="1 2">
    <name type="scientific">Nannocystis pusilla</name>
    <dbReference type="NCBI Taxonomy" id="889268"/>
    <lineage>
        <taxon>Bacteria</taxon>
        <taxon>Pseudomonadati</taxon>
        <taxon>Myxococcota</taxon>
        <taxon>Polyangia</taxon>
        <taxon>Nannocystales</taxon>
        <taxon>Nannocystaceae</taxon>
        <taxon>Nannocystis</taxon>
    </lineage>
</organism>
<dbReference type="EMBL" id="JAPNKE010000002">
    <property type="protein sequence ID" value="MCY1012832.1"/>
    <property type="molecule type" value="Genomic_DNA"/>
</dbReference>
<protein>
    <submittedName>
        <fullName evidence="1">Uncharacterized protein</fullName>
    </submittedName>
</protein>
<comment type="caution">
    <text evidence="1">The sequence shown here is derived from an EMBL/GenBank/DDBJ whole genome shotgun (WGS) entry which is preliminary data.</text>
</comment>
<keyword evidence="2" id="KW-1185">Reference proteome</keyword>
<evidence type="ECO:0000313" key="2">
    <source>
        <dbReference type="Proteomes" id="UP001150924"/>
    </source>
</evidence>
<proteinExistence type="predicted"/>
<sequence>MSNVFGGLMGWTVVALLLAGGCAPPESSPGPSGEPGGMVNFVVAGRPIETDDGLYVLEFSPFPNSNFAWPSAPGRTRISLEVRTGSGFVVDDQDAAVDETAEAGMPTLPLMLTFDAAVPPATAIGKTFYPDAWPTNSDGTQWTLNIDFSAPGDWVLPITVADSAGHVDHVRVTFRVISPGGGRPARVPGAG</sequence>
<accession>A0A9X3EYX4</accession>
<name>A0A9X3EYX4_9BACT</name>
<dbReference type="AlphaFoldDB" id="A0A9X3EYX4"/>
<gene>
    <name evidence="1" type="ORF">OV079_46315</name>
</gene>
<dbReference type="RefSeq" id="WP_267776373.1">
    <property type="nucleotide sequence ID" value="NZ_JAPNKE010000002.1"/>
</dbReference>
<evidence type="ECO:0000313" key="1">
    <source>
        <dbReference type="EMBL" id="MCY1012832.1"/>
    </source>
</evidence>